<reference evidence="4 5" key="1">
    <citation type="journal article" date="2016" name="Sci. Rep.">
        <title>Penicillium arizonense, a new, genome sequenced fungal species, reveals a high chemical diversity in secreted metabolites.</title>
        <authorList>
            <person name="Grijseels S."/>
            <person name="Nielsen J.C."/>
            <person name="Randelovic M."/>
            <person name="Nielsen J."/>
            <person name="Nielsen K.F."/>
            <person name="Workman M."/>
            <person name="Frisvad J.C."/>
        </authorList>
    </citation>
    <scope>NUCLEOTIDE SEQUENCE [LARGE SCALE GENOMIC DNA]</scope>
    <source>
        <strain evidence="4 5">CBS 141311</strain>
    </source>
</reference>
<dbReference type="GO" id="GO:0005737">
    <property type="term" value="C:cytoplasm"/>
    <property type="evidence" value="ECO:0007669"/>
    <property type="project" value="TreeGrafter"/>
</dbReference>
<proteinExistence type="predicted"/>
<dbReference type="Pfam" id="PF12796">
    <property type="entry name" value="Ank_2"/>
    <property type="match status" value="3"/>
</dbReference>
<dbReference type="PANTHER" id="PTHR24198:SF165">
    <property type="entry name" value="ANKYRIN REPEAT-CONTAINING PROTEIN-RELATED"/>
    <property type="match status" value="1"/>
</dbReference>
<accession>A0A1F5LDF0</accession>
<organism evidence="4 5">
    <name type="scientific">Penicillium arizonense</name>
    <dbReference type="NCBI Taxonomy" id="1835702"/>
    <lineage>
        <taxon>Eukaryota</taxon>
        <taxon>Fungi</taxon>
        <taxon>Dikarya</taxon>
        <taxon>Ascomycota</taxon>
        <taxon>Pezizomycotina</taxon>
        <taxon>Eurotiomycetes</taxon>
        <taxon>Eurotiomycetidae</taxon>
        <taxon>Eurotiales</taxon>
        <taxon>Aspergillaceae</taxon>
        <taxon>Penicillium</taxon>
    </lineage>
</organism>
<dbReference type="InterPro" id="IPR002110">
    <property type="entry name" value="Ankyrin_rpt"/>
</dbReference>
<name>A0A1F5LDF0_PENAI</name>
<evidence type="ECO:0000256" key="2">
    <source>
        <dbReference type="ARBA" id="ARBA00023043"/>
    </source>
</evidence>
<dbReference type="SUPFAM" id="SSF48403">
    <property type="entry name" value="Ankyrin repeat"/>
    <property type="match status" value="2"/>
</dbReference>
<dbReference type="PANTHER" id="PTHR24198">
    <property type="entry name" value="ANKYRIN REPEAT AND PROTEIN KINASE DOMAIN-CONTAINING PROTEIN"/>
    <property type="match status" value="1"/>
</dbReference>
<sequence length="704" mass="78109">MNFSKVPVELITHIITFLEYDSNLNSFVRTSKFLYHLLNDYLYRHNVLYFGSSALEWAARNGVEATARKALAAGALPSACVDEEWQPMALAAAHGHEQVVKLFLDLGLDPCRKEGWRPLTEDFQNQEDADEEGNPNLHYKCESDPLSLAITHGCENVVRLLITHGAMKDWNTQNATDAMYLAVTGGHLALVKLLAGLFPDSINGASMYSDMPSLSLAMYKNELEIVRHLTSLGADLNAACRQEIFPLGWAAIQGDFKAITFLVDNGACPDPMMRYGATLWPLRWAAEREEYDAVDYLLSKIDVKAKISKGGEDLTILLFVAALCGLESLLREILASGCDANSICDYGYPNVSCCPRPALSAAAQTGRVDIATILLEHGASLYGEEDEYMDYDPEYQPLFSACRGGHIEVVRLLLDHGLDLRKAETKNKSAVIAAMGFPQIIGLLLSRGADGQAQFRDDGADPMTKAVSSGHIASIQVLLDHNVPVKPSVFFALNESLIGEASKAEDGASVLNLLAGHGVMPLAENRDAELALRETIRRGSAKVTELFLKRGFDPNFKWDGHPLYSRSYLEDALKAKDLEDAEATISVLLRYGADIRDLQGYQHNFSPLDSESKCLQFARLLLDRGANPLPESRFGLSLLELAAKSNFKTFLREILRYIDAQNLPFADIHRNFSLVESNPEVQKNWHAMSIWESFYWRNRYPMSS</sequence>
<dbReference type="STRING" id="1835702.A0A1F5LDF0"/>
<dbReference type="PROSITE" id="PS50088">
    <property type="entry name" value="ANK_REPEAT"/>
    <property type="match status" value="1"/>
</dbReference>
<feature type="repeat" description="ANK" evidence="3">
    <location>
        <begin position="393"/>
        <end position="425"/>
    </location>
</feature>
<dbReference type="RefSeq" id="XP_022486630.1">
    <property type="nucleotide sequence ID" value="XM_022633587.1"/>
</dbReference>
<keyword evidence="5" id="KW-1185">Reference proteome</keyword>
<dbReference type="PROSITE" id="PS50297">
    <property type="entry name" value="ANK_REP_REGION"/>
    <property type="match status" value="1"/>
</dbReference>
<dbReference type="Gene3D" id="1.25.40.20">
    <property type="entry name" value="Ankyrin repeat-containing domain"/>
    <property type="match status" value="4"/>
</dbReference>
<evidence type="ECO:0000313" key="4">
    <source>
        <dbReference type="EMBL" id="OGE51185.1"/>
    </source>
</evidence>
<dbReference type="GeneID" id="34578321"/>
<gene>
    <name evidence="4" type="ORF">PENARI_c014G09229</name>
</gene>
<keyword evidence="2 3" id="KW-0040">ANK repeat</keyword>
<dbReference type="EMBL" id="LXJU01000014">
    <property type="protein sequence ID" value="OGE51185.1"/>
    <property type="molecule type" value="Genomic_DNA"/>
</dbReference>
<evidence type="ECO:0000256" key="1">
    <source>
        <dbReference type="ARBA" id="ARBA00022737"/>
    </source>
</evidence>
<keyword evidence="1" id="KW-0677">Repeat</keyword>
<dbReference type="SMART" id="SM00248">
    <property type="entry name" value="ANK"/>
    <property type="match status" value="14"/>
</dbReference>
<evidence type="ECO:0000256" key="3">
    <source>
        <dbReference type="PROSITE-ProRule" id="PRU00023"/>
    </source>
</evidence>
<dbReference type="AlphaFoldDB" id="A0A1F5LDF0"/>
<comment type="caution">
    <text evidence="4">The sequence shown here is derived from an EMBL/GenBank/DDBJ whole genome shotgun (WGS) entry which is preliminary data.</text>
</comment>
<evidence type="ECO:0000313" key="5">
    <source>
        <dbReference type="Proteomes" id="UP000177622"/>
    </source>
</evidence>
<dbReference type="InterPro" id="IPR036770">
    <property type="entry name" value="Ankyrin_rpt-contain_sf"/>
</dbReference>
<dbReference type="OrthoDB" id="341259at2759"/>
<dbReference type="Proteomes" id="UP000177622">
    <property type="component" value="Unassembled WGS sequence"/>
</dbReference>
<protein>
    <submittedName>
        <fullName evidence="4">Uncharacterized protein</fullName>
    </submittedName>
</protein>